<dbReference type="AlphaFoldDB" id="A0A381VUZ9"/>
<evidence type="ECO:0000256" key="5">
    <source>
        <dbReference type="ARBA" id="ARBA00022857"/>
    </source>
</evidence>
<dbReference type="SUPFAM" id="SSF51905">
    <property type="entry name" value="FAD/NAD(P)-binding domain"/>
    <property type="match status" value="3"/>
</dbReference>
<dbReference type="PANTHER" id="PTHR43098">
    <property type="entry name" value="L-ORNITHINE N(5)-MONOOXYGENASE-RELATED"/>
    <property type="match status" value="1"/>
</dbReference>
<keyword evidence="8" id="KW-0472">Membrane</keyword>
<reference evidence="9" key="1">
    <citation type="submission" date="2018-05" db="EMBL/GenBank/DDBJ databases">
        <authorList>
            <person name="Lanie J.A."/>
            <person name="Ng W.-L."/>
            <person name="Kazmierczak K.M."/>
            <person name="Andrzejewski T.M."/>
            <person name="Davidsen T.M."/>
            <person name="Wayne K.J."/>
            <person name="Tettelin H."/>
            <person name="Glass J.I."/>
            <person name="Rusch D."/>
            <person name="Podicherti R."/>
            <person name="Tsui H.-C.T."/>
            <person name="Winkler M.E."/>
        </authorList>
    </citation>
    <scope>NUCLEOTIDE SEQUENCE</scope>
</reference>
<evidence type="ECO:0000256" key="1">
    <source>
        <dbReference type="ARBA" id="ARBA00001974"/>
    </source>
</evidence>
<evidence type="ECO:0000256" key="8">
    <source>
        <dbReference type="SAM" id="Phobius"/>
    </source>
</evidence>
<evidence type="ECO:0000256" key="2">
    <source>
        <dbReference type="ARBA" id="ARBA00010139"/>
    </source>
</evidence>
<proteinExistence type="inferred from homology"/>
<organism evidence="9">
    <name type="scientific">marine metagenome</name>
    <dbReference type="NCBI Taxonomy" id="408172"/>
    <lineage>
        <taxon>unclassified sequences</taxon>
        <taxon>metagenomes</taxon>
        <taxon>ecological metagenomes</taxon>
    </lineage>
</organism>
<name>A0A381VUZ9_9ZZZZ</name>
<evidence type="ECO:0000313" key="9">
    <source>
        <dbReference type="EMBL" id="SVA44120.1"/>
    </source>
</evidence>
<accession>A0A381VUZ9</accession>
<dbReference type="InterPro" id="IPR050775">
    <property type="entry name" value="FAD-binding_Monooxygenases"/>
</dbReference>
<evidence type="ECO:0000256" key="6">
    <source>
        <dbReference type="ARBA" id="ARBA00023002"/>
    </source>
</evidence>
<keyword evidence="5" id="KW-0521">NADP</keyword>
<dbReference type="Pfam" id="PF13738">
    <property type="entry name" value="Pyr_redox_3"/>
    <property type="match status" value="1"/>
</dbReference>
<comment type="cofactor">
    <cofactor evidence="1">
        <name>FAD</name>
        <dbReference type="ChEBI" id="CHEBI:57692"/>
    </cofactor>
</comment>
<evidence type="ECO:0008006" key="10">
    <source>
        <dbReference type="Google" id="ProtNLM"/>
    </source>
</evidence>
<dbReference type="InterPro" id="IPR036188">
    <property type="entry name" value="FAD/NAD-bd_sf"/>
</dbReference>
<dbReference type="Gene3D" id="3.50.50.60">
    <property type="entry name" value="FAD/NAD(P)-binding domain"/>
    <property type="match status" value="2"/>
</dbReference>
<evidence type="ECO:0000256" key="3">
    <source>
        <dbReference type="ARBA" id="ARBA00022630"/>
    </source>
</evidence>
<evidence type="ECO:0000256" key="4">
    <source>
        <dbReference type="ARBA" id="ARBA00022827"/>
    </source>
</evidence>
<keyword evidence="8" id="KW-1133">Transmembrane helix</keyword>
<protein>
    <recommendedName>
        <fullName evidence="10">FAD/NAD(P)-binding domain-containing protein</fullName>
    </recommendedName>
</protein>
<feature type="transmembrane region" description="Helical" evidence="8">
    <location>
        <begin position="20"/>
        <end position="39"/>
    </location>
</feature>
<sequence>MARPANITESEGSGGDFRKMIQLDALIVGTGFAGMYMLYRLRSLGLKVLAVDEASGVGGTWYWNRYPGARCDVESMEYSYSFSEELQQEWEWSDRYSVQPEILEYANHVADKFNLRSLIRFNSRITSAHYDEDYQSWDITTEGGEIYKAKYCVMATGTLSSVNNPKFDGWESFQGDWYVTGRWPHSNVDFAGKTVGIIGTGSSAVQAIPVIAGQAKHLTVFQRTPNYSIPANNRPLDSQEVSKFKRDYSSTREKARQNRAGIASMVVGNKSVLEVTEEERVRELEKRWAEGGTNFLAAFNDIGIDEGSNEIVAEFVRSKIRKTVKDPATAALLAPTNTIGCKRLCADTDYYETYNRPNVTLLDVNKTPIVKIVERGVETTEAIYNFDVIIYAIGFDAMTGALLSIDIAGRSGLSLKDKWSEGPKAYLGLTIEGFPNMFTITGPGSPSVLSNMMTSIEQHVDWISRCIDYMEKSGKNEIEALPDFENDWIDHVEETASETLRYSCNSWYVGANIPGKRRIFMPYSGGLDRYTKKCNEVAARGYEGFQLS</sequence>
<evidence type="ECO:0000256" key="7">
    <source>
        <dbReference type="ARBA" id="ARBA00023033"/>
    </source>
</evidence>
<dbReference type="PANTHER" id="PTHR43098:SF3">
    <property type="entry name" value="L-ORNITHINE N(5)-MONOOXYGENASE-RELATED"/>
    <property type="match status" value="1"/>
</dbReference>
<dbReference type="GO" id="GO:0004497">
    <property type="term" value="F:monooxygenase activity"/>
    <property type="evidence" value="ECO:0007669"/>
    <property type="project" value="UniProtKB-KW"/>
</dbReference>
<keyword evidence="7" id="KW-0503">Monooxygenase</keyword>
<keyword evidence="6" id="KW-0560">Oxidoreductase</keyword>
<dbReference type="EMBL" id="UINC01009868">
    <property type="protein sequence ID" value="SVA44120.1"/>
    <property type="molecule type" value="Genomic_DNA"/>
</dbReference>
<keyword evidence="3" id="KW-0285">Flavoprotein</keyword>
<comment type="similarity">
    <text evidence="2">Belongs to the FAD-binding monooxygenase family.</text>
</comment>
<keyword evidence="4" id="KW-0274">FAD</keyword>
<keyword evidence="8" id="KW-0812">Transmembrane</keyword>
<gene>
    <name evidence="9" type="ORF">METZ01_LOCUS96974</name>
</gene>